<organism evidence="3 5">
    <name type="scientific">Xanthomonas fragariae</name>
    <dbReference type="NCBI Taxonomy" id="48664"/>
    <lineage>
        <taxon>Bacteria</taxon>
        <taxon>Pseudomonadati</taxon>
        <taxon>Pseudomonadota</taxon>
        <taxon>Gammaproteobacteria</taxon>
        <taxon>Lysobacterales</taxon>
        <taxon>Lysobacteraceae</taxon>
        <taxon>Xanthomonas</taxon>
    </lineage>
</organism>
<dbReference type="KEGG" id="xfr:BER92_08430"/>
<dbReference type="EMBL" id="LT853885">
    <property type="protein sequence ID" value="SMR03059.1"/>
    <property type="molecule type" value="Genomic_DNA"/>
</dbReference>
<reference evidence="2 4" key="2">
    <citation type="submission" date="2017-05" db="EMBL/GenBank/DDBJ databases">
        <authorList>
            <person name="Blom J."/>
        </authorList>
    </citation>
    <scope>NUCLEOTIDE SEQUENCE [LARGE SCALE GENOMIC DNA]</scope>
    <source>
        <strain evidence="2">PD885</strain>
    </source>
</reference>
<evidence type="ECO:0000313" key="3">
    <source>
        <dbReference type="EMBL" id="SMR03059.1"/>
    </source>
</evidence>
<keyword evidence="4" id="KW-1185">Reference proteome</keyword>
<dbReference type="GeneID" id="61894163"/>
<keyword evidence="1" id="KW-0812">Transmembrane</keyword>
<evidence type="ECO:0000313" key="4">
    <source>
        <dbReference type="Proteomes" id="UP000195877"/>
    </source>
</evidence>
<reference evidence="3 5" key="1">
    <citation type="submission" date="2017-05" db="EMBL/GenBank/DDBJ databases">
        <authorList>
            <person name="Song R."/>
            <person name="Chenine A.L."/>
            <person name="Ruprecht R.M."/>
        </authorList>
    </citation>
    <scope>NUCLEOTIDE SEQUENCE [LARGE SCALE GENOMIC DNA]</scope>
    <source>
        <strain evidence="3">PD5205</strain>
    </source>
</reference>
<sequence>MSLLVASTLQVLALVLALVAAGIACLHGVRLARVSARQPDRATWWQNEPARAAIGNAITALWRSSAAIVIGAVLPKFALRMAGT</sequence>
<feature type="transmembrane region" description="Helical" evidence="1">
    <location>
        <begin position="60"/>
        <end position="79"/>
    </location>
</feature>
<evidence type="ECO:0000313" key="2">
    <source>
        <dbReference type="EMBL" id="SMQ99017.1"/>
    </source>
</evidence>
<accession>A0A1Y6GXV1</accession>
<dbReference type="STRING" id="48664.BER92_08430"/>
<dbReference type="AlphaFoldDB" id="A0A1Y6GXV1"/>
<dbReference type="Proteomes" id="UP000195877">
    <property type="component" value="Chromosome 1"/>
</dbReference>
<dbReference type="EMBL" id="LT853882">
    <property type="protein sequence ID" value="SMQ99017.1"/>
    <property type="molecule type" value="Genomic_DNA"/>
</dbReference>
<gene>
    <name evidence="3" type="ORF">PD5205_01756</name>
    <name evidence="2" type="ORF">PD885_01773</name>
</gene>
<name>A0A1Y6GXV1_9XANT</name>
<keyword evidence="1" id="KW-0472">Membrane</keyword>
<evidence type="ECO:0000256" key="1">
    <source>
        <dbReference type="SAM" id="Phobius"/>
    </source>
</evidence>
<evidence type="ECO:0000313" key="5">
    <source>
        <dbReference type="Proteomes" id="UP000195953"/>
    </source>
</evidence>
<dbReference type="Proteomes" id="UP000195953">
    <property type="component" value="Chromosome 1"/>
</dbReference>
<keyword evidence="1" id="KW-1133">Transmembrane helix</keyword>
<dbReference type="RefSeq" id="WP_002804483.1">
    <property type="nucleotide sequence ID" value="NZ_CP016830.1"/>
</dbReference>
<protein>
    <submittedName>
        <fullName evidence="3">Uncharacterized protein</fullName>
    </submittedName>
</protein>
<proteinExistence type="predicted"/>